<dbReference type="InterPro" id="IPR010181">
    <property type="entry name" value="CGCAxxGCC_motif"/>
</dbReference>
<dbReference type="KEGG" id="ipo:Ilyop_2584"/>
<dbReference type="RefSeq" id="WP_013388999.1">
    <property type="nucleotide sequence ID" value="NC_014633.1"/>
</dbReference>
<accession>E3HC15</accession>
<dbReference type="Pfam" id="PF09719">
    <property type="entry name" value="C_GCAxxG_C_C"/>
    <property type="match status" value="1"/>
</dbReference>
<dbReference type="EMBL" id="CP002282">
    <property type="protein sequence ID" value="ADO84341.1"/>
    <property type="molecule type" value="Genomic_DNA"/>
</dbReference>
<organism evidence="1 2">
    <name type="scientific">Ilyobacter polytropus (strain ATCC 51220 / DSM 2926 / LMG 16218 / CuHBu1)</name>
    <dbReference type="NCBI Taxonomy" id="572544"/>
    <lineage>
        <taxon>Bacteria</taxon>
        <taxon>Fusobacteriati</taxon>
        <taxon>Fusobacteriota</taxon>
        <taxon>Fusobacteriia</taxon>
        <taxon>Fusobacteriales</taxon>
        <taxon>Fusobacteriaceae</taxon>
        <taxon>Ilyobacter</taxon>
    </lineage>
</organism>
<evidence type="ECO:0000313" key="2">
    <source>
        <dbReference type="Proteomes" id="UP000006875"/>
    </source>
</evidence>
<geneLocation type="plasmid" evidence="1 2">
    <name>pILYOP01</name>
</geneLocation>
<protein>
    <submittedName>
        <fullName evidence="1">C_GCAxxG_C_C family protein</fullName>
    </submittedName>
</protein>
<dbReference type="SUPFAM" id="SSF48695">
    <property type="entry name" value="Multiheme cytochromes"/>
    <property type="match status" value="1"/>
</dbReference>
<gene>
    <name evidence="1" type="ordered locus">Ilyop_2584</name>
</gene>
<name>E3HC15_ILYPC</name>
<dbReference type="InterPro" id="IPR036280">
    <property type="entry name" value="Multihaem_cyt_sf"/>
</dbReference>
<evidence type="ECO:0000313" key="1">
    <source>
        <dbReference type="EMBL" id="ADO84341.1"/>
    </source>
</evidence>
<keyword evidence="2" id="KW-1185">Reference proteome</keyword>
<dbReference type="HOGENOM" id="CLU_091283_0_0_0"/>
<keyword evidence="1" id="KW-0614">Plasmid</keyword>
<dbReference type="OrthoDB" id="190287at2"/>
<proteinExistence type="predicted"/>
<dbReference type="AlphaFoldDB" id="E3HC15"/>
<sequence length="170" mass="18794">MDKINISKIRKTAEDYYKNGDFYCSEAVIKTLKDVFKPEIGDEVIALASGFPVGMGNAGCTCGAVVGAQMSLGLIFGRQKAKGKEVKKTMELSKEIHDIFRENNKTLCCRILTKDMKLGSKNHMTQCVKFTGDMAEAAAKIIARELSIETEEGHIDSTDKKNFISKIFGR</sequence>
<dbReference type="Proteomes" id="UP000006875">
    <property type="component" value="Plasmid pILYOP01"/>
</dbReference>
<dbReference type="NCBIfam" id="TIGR01909">
    <property type="entry name" value="C_GCAxxG_C_C"/>
    <property type="match status" value="1"/>
</dbReference>
<reference evidence="1 2" key="1">
    <citation type="journal article" date="2010" name="Stand. Genomic Sci.">
        <title>Complete genome sequence of Ilyobacter polytropus type strain (CuHbu1).</title>
        <authorList>
            <person name="Sikorski J."/>
            <person name="Chertkov O."/>
            <person name="Lapidus A."/>
            <person name="Nolan M."/>
            <person name="Lucas S."/>
            <person name="Del Rio T.G."/>
            <person name="Tice H."/>
            <person name="Cheng J.F."/>
            <person name="Tapia R."/>
            <person name="Han C."/>
            <person name="Goodwin L."/>
            <person name="Pitluck S."/>
            <person name="Liolios K."/>
            <person name="Ivanova N."/>
            <person name="Mavromatis K."/>
            <person name="Mikhailova N."/>
            <person name="Pati A."/>
            <person name="Chen A."/>
            <person name="Palaniappan K."/>
            <person name="Land M."/>
            <person name="Hauser L."/>
            <person name="Chang Y.J."/>
            <person name="Jeffries C.D."/>
            <person name="Brambilla E."/>
            <person name="Yasawong M."/>
            <person name="Rohde M."/>
            <person name="Pukall R."/>
            <person name="Spring S."/>
            <person name="Goker M."/>
            <person name="Woyke T."/>
            <person name="Bristow J."/>
            <person name="Eisen J.A."/>
            <person name="Markowitz V."/>
            <person name="Hugenholtz P."/>
            <person name="Kyrpides N.C."/>
            <person name="Klenk H.P."/>
        </authorList>
    </citation>
    <scope>NUCLEOTIDE SEQUENCE [LARGE SCALE GENOMIC DNA]</scope>
    <source>
        <strain evidence="2">ATCC 51220 / DSM 2926 / LMG 16218 / CuHBu1</strain>
        <plasmid evidence="2">pILYOP01</plasmid>
    </source>
</reference>